<organism evidence="2 3">
    <name type="scientific">candidate division TA06 bacterium DG_78</name>
    <dbReference type="NCBI Taxonomy" id="1703772"/>
    <lineage>
        <taxon>Bacteria</taxon>
        <taxon>Bacteria division TA06</taxon>
    </lineage>
</organism>
<keyword evidence="1" id="KW-1133">Transmembrane helix</keyword>
<protein>
    <submittedName>
        <fullName evidence="2">Uncharacterized protein</fullName>
    </submittedName>
</protein>
<accession>A0A0S7YAX3</accession>
<reference evidence="2 3" key="1">
    <citation type="journal article" date="2015" name="Microbiome">
        <title>Genomic resolution of linkages in carbon, nitrogen, and sulfur cycling among widespread estuary sediment bacteria.</title>
        <authorList>
            <person name="Baker B.J."/>
            <person name="Lazar C.S."/>
            <person name="Teske A.P."/>
            <person name="Dick G.J."/>
        </authorList>
    </citation>
    <scope>NUCLEOTIDE SEQUENCE [LARGE SCALE GENOMIC DNA]</scope>
    <source>
        <strain evidence="2">DG_78</strain>
    </source>
</reference>
<feature type="transmembrane region" description="Helical" evidence="1">
    <location>
        <begin position="63"/>
        <end position="86"/>
    </location>
</feature>
<name>A0A0S7YAX3_UNCT6</name>
<evidence type="ECO:0000313" key="3">
    <source>
        <dbReference type="Proteomes" id="UP000051012"/>
    </source>
</evidence>
<keyword evidence="1" id="KW-0472">Membrane</keyword>
<evidence type="ECO:0000256" key="1">
    <source>
        <dbReference type="SAM" id="Phobius"/>
    </source>
</evidence>
<comment type="caution">
    <text evidence="2">The sequence shown here is derived from an EMBL/GenBank/DDBJ whole genome shotgun (WGS) entry which is preliminary data.</text>
</comment>
<proteinExistence type="predicted"/>
<evidence type="ECO:0000313" key="2">
    <source>
        <dbReference type="EMBL" id="KPJ71953.1"/>
    </source>
</evidence>
<dbReference type="Proteomes" id="UP000051012">
    <property type="component" value="Unassembled WGS sequence"/>
</dbReference>
<dbReference type="AlphaFoldDB" id="A0A0S7YAX3"/>
<dbReference type="EMBL" id="LJNI01000111">
    <property type="protein sequence ID" value="KPJ71953.1"/>
    <property type="molecule type" value="Genomic_DNA"/>
</dbReference>
<keyword evidence="1" id="KW-0812">Transmembrane</keyword>
<feature type="transmembrane region" description="Helical" evidence="1">
    <location>
        <begin position="121"/>
        <end position="143"/>
    </location>
</feature>
<sequence length="151" mass="16619">MHEVKTVTVWRSNMRKIVALMLVFMVPGVLFAQQIESVPEKMTYDDGYAEGKQDGRRVSQTQWLAHGCAGGLLGACLGGGIVFLLASGDSPSLIPEGPQEFKVGYVEGYKDATKSRKKQKALIGAIAGTVISVVALVVFMRTWEWELKWEK</sequence>
<gene>
    <name evidence="2" type="ORF">AMJ52_08010</name>
</gene>